<keyword evidence="1" id="KW-0812">Transmembrane</keyword>
<feature type="transmembrane region" description="Helical" evidence="1">
    <location>
        <begin position="106"/>
        <end position="134"/>
    </location>
</feature>
<gene>
    <name evidence="2" type="ORF">PBLR_13588</name>
</gene>
<keyword evidence="1" id="KW-1133">Transmembrane helix</keyword>
<protein>
    <recommendedName>
        <fullName evidence="4">ABC transporter permease</fullName>
    </recommendedName>
</protein>
<dbReference type="EMBL" id="LS992241">
    <property type="protein sequence ID" value="SYX85166.1"/>
    <property type="molecule type" value="Genomic_DNA"/>
</dbReference>
<evidence type="ECO:0000313" key="2">
    <source>
        <dbReference type="EMBL" id="SYX85166.1"/>
    </source>
</evidence>
<dbReference type="Proteomes" id="UP000304148">
    <property type="component" value="Chromosome"/>
</dbReference>
<dbReference type="RefSeq" id="WP_138186882.1">
    <property type="nucleotide sequence ID" value="NZ_LS992241.1"/>
</dbReference>
<feature type="transmembrane region" description="Helical" evidence="1">
    <location>
        <begin position="58"/>
        <end position="78"/>
    </location>
</feature>
<feature type="transmembrane region" description="Helical" evidence="1">
    <location>
        <begin position="21"/>
        <end position="43"/>
    </location>
</feature>
<evidence type="ECO:0000313" key="3">
    <source>
        <dbReference type="Proteomes" id="UP000304148"/>
    </source>
</evidence>
<dbReference type="Pfam" id="PF12730">
    <property type="entry name" value="ABC2_membrane_4"/>
    <property type="match status" value="1"/>
</dbReference>
<dbReference type="PANTHER" id="PTHR37305:SF1">
    <property type="entry name" value="MEMBRANE PROTEIN"/>
    <property type="match status" value="1"/>
</dbReference>
<feature type="transmembrane region" description="Helical" evidence="1">
    <location>
        <begin position="154"/>
        <end position="177"/>
    </location>
</feature>
<reference evidence="3" key="1">
    <citation type="submission" date="2018-08" db="EMBL/GenBank/DDBJ databases">
        <authorList>
            <person name="Chevrot R."/>
        </authorList>
    </citation>
    <scope>NUCLEOTIDE SEQUENCE [LARGE SCALE GENOMIC DNA]</scope>
</reference>
<evidence type="ECO:0008006" key="4">
    <source>
        <dbReference type="Google" id="ProtNLM"/>
    </source>
</evidence>
<accession>A0A383RFW0</accession>
<organism evidence="2 3">
    <name type="scientific">Paenibacillus alvei</name>
    <name type="common">Bacillus alvei</name>
    <dbReference type="NCBI Taxonomy" id="44250"/>
    <lineage>
        <taxon>Bacteria</taxon>
        <taxon>Bacillati</taxon>
        <taxon>Bacillota</taxon>
        <taxon>Bacilli</taxon>
        <taxon>Bacillales</taxon>
        <taxon>Paenibacillaceae</taxon>
        <taxon>Paenibacillus</taxon>
    </lineage>
</organism>
<evidence type="ECO:0000256" key="1">
    <source>
        <dbReference type="SAM" id="Phobius"/>
    </source>
</evidence>
<dbReference type="AlphaFoldDB" id="A0A383RFW0"/>
<feature type="transmembrane region" description="Helical" evidence="1">
    <location>
        <begin position="223"/>
        <end position="247"/>
    </location>
</feature>
<keyword evidence="1" id="KW-0472">Membrane</keyword>
<proteinExistence type="predicted"/>
<dbReference type="PANTHER" id="PTHR37305">
    <property type="entry name" value="INTEGRAL MEMBRANE PROTEIN-RELATED"/>
    <property type="match status" value="1"/>
</dbReference>
<name>A0A383RFW0_PAEAL</name>
<sequence>MRYFVSLVQNEWMKANSKRQVPYFYAFIAVITLIVAAAMRFFIFKSDPYPYMAFVSDVNFLFSSLIGIFIMVVAAQIVTDEYRDGTIKQLLIRPASRTTVLTSKMVTVVLILLSVYVFTVICSVVIGMIFFSFMSADVTLASILKDIVFRIPDVLFYALLAMTAAVLTRSLGLAITVPIVMKSVVGAGIYFFSGKLWYKYLIFPNLNWQPYFNGGDNLPFKEASIGFSVTIYAVYMIVLLGLSLIIFNKRDVQ</sequence>